<dbReference type="OrthoDB" id="194358at2759"/>
<dbReference type="Gene3D" id="1.25.40.20">
    <property type="entry name" value="Ankyrin repeat-containing domain"/>
    <property type="match status" value="2"/>
</dbReference>
<gene>
    <name evidence="2" type="ORF">PPERSA_12794</name>
</gene>
<evidence type="ECO:0000313" key="3">
    <source>
        <dbReference type="Proteomes" id="UP000054937"/>
    </source>
</evidence>
<sequence length="505" mass="59252">MDFYYQDDLQTIIIDPYSILMVKECNKENENFQQQCTMNFQKIVKNEKLSYYKRKNASLALQAFIKPEMYKIQKQENNKYECQFKPNIFHYVSYCDFKNLVPNLQDNIEKKLELKDKKGYGLLHLATLPGFKIMILYLLQKGININQLNDFGSTPLHIACYNGHLSCVDILLLNGANMDIKNNGEHLAIDANYQLKNQISDLFQKYKILRENNLVYKKIAELRQKQLISVAYTLNSKDGQDIGIFVQPNYNSNEAQKKKLIYTMQYPNMVNTVYHGTKIQYIEDILKKGLLKPSERGQTKLDSNKFQLNKIYNGVENWADAIFVSGSPYYASQKIYSEYIDVNYSTPNKEVKQQYCVILQCAMRLNSPCEDDVYTGWKHTLSKYELVPNENEIVEFRVIDSKKIVVTGIYFFDLKYMQTLDDWEQVTKILNEKAKIDGIYCNNNNTHKVNIQKYWDLCLMGHKLEINQSIEYECDICGQKSPQNSHCDKCNFTRCQFCQRQRLLL</sequence>
<keyword evidence="1" id="KW-0040">ANK repeat</keyword>
<dbReference type="PROSITE" id="PS50088">
    <property type="entry name" value="ANK_REPEAT"/>
    <property type="match status" value="2"/>
</dbReference>
<dbReference type="EMBL" id="LDAU01000184">
    <property type="protein sequence ID" value="KRX00575.1"/>
    <property type="molecule type" value="Genomic_DNA"/>
</dbReference>
<dbReference type="SMART" id="SM00248">
    <property type="entry name" value="ANK"/>
    <property type="match status" value="2"/>
</dbReference>
<protein>
    <submittedName>
        <fullName evidence="2">Ankyrin repeat-containing domain</fullName>
    </submittedName>
</protein>
<feature type="repeat" description="ANK" evidence="1">
    <location>
        <begin position="151"/>
        <end position="183"/>
    </location>
</feature>
<dbReference type="InParanoid" id="A0A0V0QEI2"/>
<dbReference type="AlphaFoldDB" id="A0A0V0QEI2"/>
<accession>A0A0V0QEI2</accession>
<dbReference type="Pfam" id="PF12796">
    <property type="entry name" value="Ank_2"/>
    <property type="match status" value="1"/>
</dbReference>
<proteinExistence type="predicted"/>
<dbReference type="SUPFAM" id="SSF48403">
    <property type="entry name" value="Ankyrin repeat"/>
    <property type="match status" value="1"/>
</dbReference>
<dbReference type="InterPro" id="IPR002110">
    <property type="entry name" value="Ankyrin_rpt"/>
</dbReference>
<dbReference type="PANTHER" id="PTHR22677:SF4">
    <property type="entry name" value="USHER SYNDROME TYPE-1G PROTEIN-LIKE PROTEIN"/>
    <property type="match status" value="1"/>
</dbReference>
<name>A0A0V0QEI2_PSEPJ</name>
<dbReference type="Proteomes" id="UP000054937">
    <property type="component" value="Unassembled WGS sequence"/>
</dbReference>
<dbReference type="PANTHER" id="PTHR22677">
    <property type="entry name" value="ANKYRIN REPEAT DOMAIN-CONTAINING PROTEIN 60"/>
    <property type="match status" value="1"/>
</dbReference>
<reference evidence="2 3" key="1">
    <citation type="journal article" date="2015" name="Sci. Rep.">
        <title>Genome of the facultative scuticociliatosis pathogen Pseudocohnilembus persalinus provides insight into its virulence through horizontal gene transfer.</title>
        <authorList>
            <person name="Xiong J."/>
            <person name="Wang G."/>
            <person name="Cheng J."/>
            <person name="Tian M."/>
            <person name="Pan X."/>
            <person name="Warren A."/>
            <person name="Jiang C."/>
            <person name="Yuan D."/>
            <person name="Miao W."/>
        </authorList>
    </citation>
    <scope>NUCLEOTIDE SEQUENCE [LARGE SCALE GENOMIC DNA]</scope>
    <source>
        <strain evidence="2">36N120E</strain>
    </source>
</reference>
<keyword evidence="3" id="KW-1185">Reference proteome</keyword>
<evidence type="ECO:0000256" key="1">
    <source>
        <dbReference type="PROSITE-ProRule" id="PRU00023"/>
    </source>
</evidence>
<feature type="repeat" description="ANK" evidence="1">
    <location>
        <begin position="118"/>
        <end position="150"/>
    </location>
</feature>
<dbReference type="PROSITE" id="PS50297">
    <property type="entry name" value="ANK_REP_REGION"/>
    <property type="match status" value="1"/>
</dbReference>
<dbReference type="InterPro" id="IPR036770">
    <property type="entry name" value="Ankyrin_rpt-contain_sf"/>
</dbReference>
<comment type="caution">
    <text evidence="2">The sequence shown here is derived from an EMBL/GenBank/DDBJ whole genome shotgun (WGS) entry which is preliminary data.</text>
</comment>
<dbReference type="InterPro" id="IPR039323">
    <property type="entry name" value="ANKRD_45/46/60"/>
</dbReference>
<organism evidence="2 3">
    <name type="scientific">Pseudocohnilembus persalinus</name>
    <name type="common">Ciliate</name>
    <dbReference type="NCBI Taxonomy" id="266149"/>
    <lineage>
        <taxon>Eukaryota</taxon>
        <taxon>Sar</taxon>
        <taxon>Alveolata</taxon>
        <taxon>Ciliophora</taxon>
        <taxon>Intramacronucleata</taxon>
        <taxon>Oligohymenophorea</taxon>
        <taxon>Scuticociliatia</taxon>
        <taxon>Philasterida</taxon>
        <taxon>Pseudocohnilembidae</taxon>
        <taxon>Pseudocohnilembus</taxon>
    </lineage>
</organism>
<evidence type="ECO:0000313" key="2">
    <source>
        <dbReference type="EMBL" id="KRX00575.1"/>
    </source>
</evidence>